<protein>
    <submittedName>
        <fullName evidence="2">9064_t:CDS:1</fullName>
    </submittedName>
</protein>
<dbReference type="EMBL" id="CAJVPJ010005707">
    <property type="protein sequence ID" value="CAG8663547.1"/>
    <property type="molecule type" value="Genomic_DNA"/>
</dbReference>
<name>A0A9N9E5M5_9GLOM</name>
<dbReference type="AlphaFoldDB" id="A0A9N9E5M5"/>
<feature type="non-terminal residue" evidence="2">
    <location>
        <position position="169"/>
    </location>
</feature>
<feature type="compositionally biased region" description="Basic and acidic residues" evidence="1">
    <location>
        <begin position="63"/>
        <end position="76"/>
    </location>
</feature>
<accession>A0A9N9E5M5</accession>
<evidence type="ECO:0000313" key="2">
    <source>
        <dbReference type="EMBL" id="CAG8663547.1"/>
    </source>
</evidence>
<organism evidence="2 3">
    <name type="scientific">Paraglomus occultum</name>
    <dbReference type="NCBI Taxonomy" id="144539"/>
    <lineage>
        <taxon>Eukaryota</taxon>
        <taxon>Fungi</taxon>
        <taxon>Fungi incertae sedis</taxon>
        <taxon>Mucoromycota</taxon>
        <taxon>Glomeromycotina</taxon>
        <taxon>Glomeromycetes</taxon>
        <taxon>Paraglomerales</taxon>
        <taxon>Paraglomeraceae</taxon>
        <taxon>Paraglomus</taxon>
    </lineage>
</organism>
<gene>
    <name evidence="2" type="ORF">POCULU_LOCUS10582</name>
</gene>
<proteinExistence type="predicted"/>
<reference evidence="2" key="1">
    <citation type="submission" date="2021-06" db="EMBL/GenBank/DDBJ databases">
        <authorList>
            <person name="Kallberg Y."/>
            <person name="Tangrot J."/>
            <person name="Rosling A."/>
        </authorList>
    </citation>
    <scope>NUCLEOTIDE SEQUENCE</scope>
    <source>
        <strain evidence="2">IA702</strain>
    </source>
</reference>
<keyword evidence="3" id="KW-1185">Reference proteome</keyword>
<dbReference type="Proteomes" id="UP000789572">
    <property type="component" value="Unassembled WGS sequence"/>
</dbReference>
<evidence type="ECO:0000256" key="1">
    <source>
        <dbReference type="SAM" id="MobiDB-lite"/>
    </source>
</evidence>
<comment type="caution">
    <text evidence="2">The sequence shown here is derived from an EMBL/GenBank/DDBJ whole genome shotgun (WGS) entry which is preliminary data.</text>
</comment>
<sequence>MSRPQRMERHRVSGLQAEPIFPARYRDPLLTTRTVPGGKTLVTEVRRYPRSPTKPVLPAGRQKRSDEEIGPWKDSGDTGYAGVRRRSLFGRAGEHSSRACNTSPYGAEGEAHATVASRYPAVEYPVAKHHRLYGQLHSQPPKMSSRILGCILRVCHSFSYKSKTIKILE</sequence>
<evidence type="ECO:0000313" key="3">
    <source>
        <dbReference type="Proteomes" id="UP000789572"/>
    </source>
</evidence>
<feature type="region of interest" description="Disordered" evidence="1">
    <location>
        <begin position="50"/>
        <end position="81"/>
    </location>
</feature>